<dbReference type="Pfam" id="PF19051">
    <property type="entry name" value="GFO_IDH_MocA_C2"/>
    <property type="match status" value="2"/>
</dbReference>
<keyword evidence="5" id="KW-1185">Reference proteome</keyword>
<dbReference type="Proteomes" id="UP000290218">
    <property type="component" value="Unassembled WGS sequence"/>
</dbReference>
<dbReference type="InterPro" id="IPR043906">
    <property type="entry name" value="Gfo/Idh/MocA_OxRdtase_bact_C"/>
</dbReference>
<reference evidence="4 5" key="1">
    <citation type="submission" date="2019-01" db="EMBL/GenBank/DDBJ databases">
        <title>Lacunisphaera sp. strain TWA-58.</title>
        <authorList>
            <person name="Chen W.-M."/>
        </authorList>
    </citation>
    <scope>NUCLEOTIDE SEQUENCE [LARGE SCALE GENOMIC DNA]</scope>
    <source>
        <strain evidence="4 5">TWA-58</strain>
    </source>
</reference>
<dbReference type="SUPFAM" id="SSF51735">
    <property type="entry name" value="NAD(P)-binding Rossmann-fold domains"/>
    <property type="match status" value="1"/>
</dbReference>
<gene>
    <name evidence="4" type="ORF">ESB00_08635</name>
</gene>
<feature type="domain" description="Gfo/Idh/MocA-like oxidoreductase N-terminal" evidence="2">
    <location>
        <begin position="39"/>
        <end position="162"/>
    </location>
</feature>
<evidence type="ECO:0000313" key="5">
    <source>
        <dbReference type="Proteomes" id="UP000290218"/>
    </source>
</evidence>
<dbReference type="RefSeq" id="WP_129047297.1">
    <property type="nucleotide sequence ID" value="NZ_SDHX01000001.1"/>
</dbReference>
<dbReference type="Gene3D" id="3.40.50.720">
    <property type="entry name" value="NAD(P)-binding Rossmann-like Domain"/>
    <property type="match status" value="1"/>
</dbReference>
<comment type="caution">
    <text evidence="4">The sequence shown here is derived from an EMBL/GenBank/DDBJ whole genome shotgun (WGS) entry which is preliminary data.</text>
</comment>
<dbReference type="PANTHER" id="PTHR43818:SF5">
    <property type="entry name" value="OXIDOREDUCTASE FAMILY PROTEIN"/>
    <property type="match status" value="1"/>
</dbReference>
<protein>
    <submittedName>
        <fullName evidence="4">Gfo/Idh/MocA family oxidoreductase</fullName>
    </submittedName>
</protein>
<dbReference type="PANTHER" id="PTHR43818">
    <property type="entry name" value="BCDNA.GH03377"/>
    <property type="match status" value="1"/>
</dbReference>
<feature type="domain" description="Gfo/Idh/MocA-like oxidoreductase bacterial type C-terminal" evidence="3">
    <location>
        <begin position="367"/>
        <end position="435"/>
    </location>
</feature>
<dbReference type="SUPFAM" id="SSF55347">
    <property type="entry name" value="Glyceraldehyde-3-phosphate dehydrogenase-like, C-terminal domain"/>
    <property type="match status" value="1"/>
</dbReference>
<keyword evidence="1" id="KW-0732">Signal</keyword>
<dbReference type="InterPro" id="IPR000683">
    <property type="entry name" value="Gfo/Idh/MocA-like_OxRdtase_N"/>
</dbReference>
<evidence type="ECO:0000259" key="3">
    <source>
        <dbReference type="Pfam" id="PF19051"/>
    </source>
</evidence>
<dbReference type="InterPro" id="IPR036291">
    <property type="entry name" value="NAD(P)-bd_dom_sf"/>
</dbReference>
<dbReference type="Pfam" id="PF01408">
    <property type="entry name" value="GFO_IDH_MocA"/>
    <property type="match status" value="1"/>
</dbReference>
<evidence type="ECO:0000256" key="1">
    <source>
        <dbReference type="SAM" id="SignalP"/>
    </source>
</evidence>
<dbReference type="InterPro" id="IPR050463">
    <property type="entry name" value="Gfo/Idh/MocA_oxidrdct_glycsds"/>
</dbReference>
<dbReference type="Gene3D" id="3.30.360.10">
    <property type="entry name" value="Dihydrodipicolinate Reductase, domain 2"/>
    <property type="match status" value="1"/>
</dbReference>
<feature type="chain" id="PRO_5020701793" evidence="1">
    <location>
        <begin position="30"/>
        <end position="443"/>
    </location>
</feature>
<dbReference type="GO" id="GO:0000166">
    <property type="term" value="F:nucleotide binding"/>
    <property type="evidence" value="ECO:0007669"/>
    <property type="project" value="InterPro"/>
</dbReference>
<dbReference type="OrthoDB" id="9792935at2"/>
<dbReference type="AlphaFoldDB" id="A0A4Q1CAI7"/>
<organism evidence="4 5">
    <name type="scientific">Oleiharenicola lentus</name>
    <dbReference type="NCBI Taxonomy" id="2508720"/>
    <lineage>
        <taxon>Bacteria</taxon>
        <taxon>Pseudomonadati</taxon>
        <taxon>Verrucomicrobiota</taxon>
        <taxon>Opitutia</taxon>
        <taxon>Opitutales</taxon>
        <taxon>Opitutaceae</taxon>
        <taxon>Oleiharenicola</taxon>
    </lineage>
</organism>
<sequence length="443" mass="48919">MNRRKFIHQSVVAGIGLGLLHRFSPSARAAAPASANSRLRVAIAGLNSRGIALIQCFASLPNTEIAYLCDVDDRALAKGLAATAKVQTSVPKTIKDFRRALEDKDVDALGIATPDHWHAPMTIMALAAGKHVYVEKPCSHNPHEGELLLQAVAKYGRLVQMGNQRRSFPAMQEAIAQIHAGAIGRAYFARGWYTNARPSIGRGKLAPVPAWLDYELWQGPAPRRPFNDNVIHYKWHWHWHWGTGEALNNGTHEMDVCRWALGGTHPTKVTSSGGRYHYQDDWETPDTQVIGWEYADGKSMSWEGRSCNSYPIEGRSRGAMVHGTEGSALLDGEYYAFYDPKNKLIKEVKPGSAVDSTNTLSSTGLEADKAHFRNFADAIREGAKLTSPISEANPSVTMLHLGNIAARVGRTLQCDPTNGRIQHDAEAAKLWRRDYEPGWEPKV</sequence>
<feature type="signal peptide" evidence="1">
    <location>
        <begin position="1"/>
        <end position="29"/>
    </location>
</feature>
<evidence type="ECO:0000259" key="2">
    <source>
        <dbReference type="Pfam" id="PF01408"/>
    </source>
</evidence>
<evidence type="ECO:0000313" key="4">
    <source>
        <dbReference type="EMBL" id="RXK55930.1"/>
    </source>
</evidence>
<proteinExistence type="predicted"/>
<name>A0A4Q1CAI7_9BACT</name>
<accession>A0A4Q1CAI7</accession>
<dbReference type="EMBL" id="SDHX01000001">
    <property type="protein sequence ID" value="RXK55930.1"/>
    <property type="molecule type" value="Genomic_DNA"/>
</dbReference>
<feature type="domain" description="Gfo/Idh/MocA-like oxidoreductase bacterial type C-terminal" evidence="3">
    <location>
        <begin position="206"/>
        <end position="307"/>
    </location>
</feature>